<comment type="caution">
    <text evidence="1">The sequence shown here is derived from an EMBL/GenBank/DDBJ whole genome shotgun (WGS) entry which is preliminary data.</text>
</comment>
<evidence type="ECO:0000313" key="2">
    <source>
        <dbReference type="Proteomes" id="UP000835052"/>
    </source>
</evidence>
<dbReference type="AlphaFoldDB" id="A0A8S1HN14"/>
<keyword evidence="2" id="KW-1185">Reference proteome</keyword>
<organism evidence="1 2">
    <name type="scientific">Caenorhabditis auriculariae</name>
    <dbReference type="NCBI Taxonomy" id="2777116"/>
    <lineage>
        <taxon>Eukaryota</taxon>
        <taxon>Metazoa</taxon>
        <taxon>Ecdysozoa</taxon>
        <taxon>Nematoda</taxon>
        <taxon>Chromadorea</taxon>
        <taxon>Rhabditida</taxon>
        <taxon>Rhabditina</taxon>
        <taxon>Rhabditomorpha</taxon>
        <taxon>Rhabditoidea</taxon>
        <taxon>Rhabditidae</taxon>
        <taxon>Peloderinae</taxon>
        <taxon>Caenorhabditis</taxon>
    </lineage>
</organism>
<gene>
    <name evidence="1" type="ORF">CAUJ_LOCUS12534</name>
</gene>
<sequence length="124" mass="13613">MHGLRENPTASQKNGLMMLEDEEIGRPRTIIVIETDTVLVGLSTPPFSLPGNFCVLLPISCSPLRNIVSSALESALIQNAVTRTSPNDVIARDDVNTTSFPAPKTHATPRRPFLRRECQYPGRS</sequence>
<protein>
    <submittedName>
        <fullName evidence="1">Uncharacterized protein</fullName>
    </submittedName>
</protein>
<name>A0A8S1HN14_9PELO</name>
<dbReference type="EMBL" id="CAJGYM010000076">
    <property type="protein sequence ID" value="CAD6196620.1"/>
    <property type="molecule type" value="Genomic_DNA"/>
</dbReference>
<reference evidence="1" key="1">
    <citation type="submission" date="2020-10" db="EMBL/GenBank/DDBJ databases">
        <authorList>
            <person name="Kikuchi T."/>
        </authorList>
    </citation>
    <scope>NUCLEOTIDE SEQUENCE</scope>
    <source>
        <strain evidence="1">NKZ352</strain>
    </source>
</reference>
<dbReference type="Proteomes" id="UP000835052">
    <property type="component" value="Unassembled WGS sequence"/>
</dbReference>
<evidence type="ECO:0000313" key="1">
    <source>
        <dbReference type="EMBL" id="CAD6196620.1"/>
    </source>
</evidence>
<proteinExistence type="predicted"/>
<accession>A0A8S1HN14</accession>